<proteinExistence type="predicted"/>
<comment type="caution">
    <text evidence="1">The sequence shown here is derived from an EMBL/GenBank/DDBJ whole genome shotgun (WGS) entry which is preliminary data.</text>
</comment>
<gene>
    <name evidence="1" type="ORF">Vadar_013750</name>
</gene>
<reference evidence="1 2" key="1">
    <citation type="journal article" date="2021" name="Hortic Res">
        <title>High-quality reference genome and annotation aids understanding of berry development for evergreen blueberry (Vaccinium darrowii).</title>
        <authorList>
            <person name="Yu J."/>
            <person name="Hulse-Kemp A.M."/>
            <person name="Babiker E."/>
            <person name="Staton M."/>
        </authorList>
    </citation>
    <scope>NUCLEOTIDE SEQUENCE [LARGE SCALE GENOMIC DNA]</scope>
    <source>
        <strain evidence="2">cv. NJ 8807/NJ 8810</strain>
        <tissue evidence="1">Young leaf</tissue>
    </source>
</reference>
<evidence type="ECO:0000313" key="1">
    <source>
        <dbReference type="EMBL" id="KAH7865972.1"/>
    </source>
</evidence>
<evidence type="ECO:0000313" key="2">
    <source>
        <dbReference type="Proteomes" id="UP000828048"/>
    </source>
</evidence>
<name>A0ACB7ZJE5_9ERIC</name>
<dbReference type="EMBL" id="CM037159">
    <property type="protein sequence ID" value="KAH7865972.1"/>
    <property type="molecule type" value="Genomic_DNA"/>
</dbReference>
<protein>
    <submittedName>
        <fullName evidence="1">Uncharacterized protein</fullName>
    </submittedName>
</protein>
<sequence>MRINFYSENRPTFSLFTRKEADAKPKSRMEAISSSAFVSKLSEKIPVLYAPHSSIRSPNKVIGSLKFRDTAPWACGSRVLALAREVSDEGGEETRFENNGSSLISQKSTSLSQGDSDFYQDGEKEANETRKTETPFVVTPGSGTGGGTRAGLFRTPISGGVQSATSAHGLPRPALAVRNLMEQARFAQLCTVMSRMHHRREGYPFGSLVDFAPDSMGHPIFSFSPLAIHTRNLLADPRCTLVVQIPGWSGLSNARVTIFGDVFPLPENQQEWAHKQYMIKHQQGPSQQWGNFYYFRMQNISDIYFIGGFGTVAWVDVKEYETLQPDKIAVDGGEQNLKELNAIFSKPLKEVFSMEIEVDDAALISIDSKGIDVRVRLGAQFNMQRLSFEEGHAVETLEEAKAALRKLIDKGRVYNLPK</sequence>
<keyword evidence="2" id="KW-1185">Reference proteome</keyword>
<organism evidence="1 2">
    <name type="scientific">Vaccinium darrowii</name>
    <dbReference type="NCBI Taxonomy" id="229202"/>
    <lineage>
        <taxon>Eukaryota</taxon>
        <taxon>Viridiplantae</taxon>
        <taxon>Streptophyta</taxon>
        <taxon>Embryophyta</taxon>
        <taxon>Tracheophyta</taxon>
        <taxon>Spermatophyta</taxon>
        <taxon>Magnoliopsida</taxon>
        <taxon>eudicotyledons</taxon>
        <taxon>Gunneridae</taxon>
        <taxon>Pentapetalae</taxon>
        <taxon>asterids</taxon>
        <taxon>Ericales</taxon>
        <taxon>Ericaceae</taxon>
        <taxon>Vaccinioideae</taxon>
        <taxon>Vaccinieae</taxon>
        <taxon>Vaccinium</taxon>
    </lineage>
</organism>
<dbReference type="Proteomes" id="UP000828048">
    <property type="component" value="Chromosome 9"/>
</dbReference>
<accession>A0ACB7ZJE5</accession>